<name>A0ABV7NSU6_9PSEU</name>
<protein>
    <submittedName>
        <fullName evidence="1">Prenyltransferase</fullName>
    </submittedName>
</protein>
<evidence type="ECO:0000313" key="2">
    <source>
        <dbReference type="Proteomes" id="UP001595645"/>
    </source>
</evidence>
<comment type="caution">
    <text evidence="1">The sequence shown here is derived from an EMBL/GenBank/DDBJ whole genome shotgun (WGS) entry which is preliminary data.</text>
</comment>
<accession>A0ABV7NSU6</accession>
<dbReference type="Gene3D" id="1.50.10.10">
    <property type="match status" value="1"/>
</dbReference>
<evidence type="ECO:0000313" key="1">
    <source>
        <dbReference type="EMBL" id="MFC3449133.1"/>
    </source>
</evidence>
<organism evidence="1 2">
    <name type="scientific">Amycolatopsis speibonae</name>
    <dbReference type="NCBI Taxonomy" id="1450224"/>
    <lineage>
        <taxon>Bacteria</taxon>
        <taxon>Bacillati</taxon>
        <taxon>Actinomycetota</taxon>
        <taxon>Actinomycetes</taxon>
        <taxon>Pseudonocardiales</taxon>
        <taxon>Pseudonocardiaceae</taxon>
        <taxon>Amycolatopsis</taxon>
    </lineage>
</organism>
<dbReference type="InterPro" id="IPR008928">
    <property type="entry name" value="6-hairpin_glycosidase_sf"/>
</dbReference>
<dbReference type="InterPro" id="IPR012341">
    <property type="entry name" value="6hp_glycosidase-like_sf"/>
</dbReference>
<sequence>MKTAAATIAAVQRPDGGIPWQAGGHLDPWNHIEAAMGLDVAGMHAEAEAAYDWLARTQRADGSWAAEYRDGEVILSTMDTNFTAYVAVGVRHHFLATADRTFVERLWPVVDRSLDAVVRCQQPSGAIAWRADPLVRLVAGCSSIHHALNQALALARAVGQDRPQWVFAARRLRTALVEEPDVFATKPHAMDWYYPVLGSVLTGSEATERIEAGWSRFVEPGFGVRCVHHEPWATGGETAELALTLATRGDRARAAELLGCVARLRHDDGSYWTGYQFADKEFWPDERTTWTAGAVLLATAAVRGDAATCEVFGETPLEPRV</sequence>
<proteinExistence type="predicted"/>
<dbReference type="EMBL" id="JBHRWK010000012">
    <property type="protein sequence ID" value="MFC3449133.1"/>
    <property type="molecule type" value="Genomic_DNA"/>
</dbReference>
<reference evidence="2" key="1">
    <citation type="journal article" date="2019" name="Int. J. Syst. Evol. Microbiol.">
        <title>The Global Catalogue of Microorganisms (GCM) 10K type strain sequencing project: providing services to taxonomists for standard genome sequencing and annotation.</title>
        <authorList>
            <consortium name="The Broad Institute Genomics Platform"/>
            <consortium name="The Broad Institute Genome Sequencing Center for Infectious Disease"/>
            <person name="Wu L."/>
            <person name="Ma J."/>
        </authorList>
    </citation>
    <scope>NUCLEOTIDE SEQUENCE [LARGE SCALE GENOMIC DNA]</scope>
    <source>
        <strain evidence="2">CGMCC 4.7676</strain>
    </source>
</reference>
<dbReference type="SUPFAM" id="SSF48208">
    <property type="entry name" value="Six-hairpin glycosidases"/>
    <property type="match status" value="1"/>
</dbReference>
<gene>
    <name evidence="1" type="ORF">ACFOSH_06775</name>
</gene>
<dbReference type="Proteomes" id="UP001595645">
    <property type="component" value="Unassembled WGS sequence"/>
</dbReference>
<keyword evidence="2" id="KW-1185">Reference proteome</keyword>
<dbReference type="RefSeq" id="WP_378237815.1">
    <property type="nucleotide sequence ID" value="NZ_JBHRWK010000012.1"/>
</dbReference>